<dbReference type="Pfam" id="PF16781">
    <property type="entry name" value="DUF5068"/>
    <property type="match status" value="1"/>
</dbReference>
<accession>A0A9Q4G046</accession>
<proteinExistence type="predicted"/>
<evidence type="ECO:0000256" key="1">
    <source>
        <dbReference type="SAM" id="MobiDB-lite"/>
    </source>
</evidence>
<dbReference type="RefSeq" id="WP_257822477.1">
    <property type="nucleotide sequence ID" value="NZ_JABXYM010000001.1"/>
</dbReference>
<evidence type="ECO:0000313" key="3">
    <source>
        <dbReference type="EMBL" id="MCR6098101.1"/>
    </source>
</evidence>
<comment type="caution">
    <text evidence="3">The sequence shown here is derived from an EMBL/GenBank/DDBJ whole genome shotgun (WGS) entry which is preliminary data.</text>
</comment>
<evidence type="ECO:0000313" key="4">
    <source>
        <dbReference type="Proteomes" id="UP001057753"/>
    </source>
</evidence>
<reference evidence="3" key="1">
    <citation type="submission" date="2020-06" db="EMBL/GenBank/DDBJ databases">
        <title>Insight into the genomes of haloalkaliphilic bacilli from Kenyan soda lakes.</title>
        <authorList>
            <person name="Mwirichia R."/>
            <person name="Villamizar G.C."/>
            <person name="Poehlein A."/>
            <person name="Mugweru J."/>
            <person name="Kipnyargis A."/>
            <person name="Kiplimo D."/>
            <person name="Orwa P."/>
            <person name="Daniel R."/>
        </authorList>
    </citation>
    <scope>NUCLEOTIDE SEQUENCE</scope>
    <source>
        <strain evidence="3">B1096_S55</strain>
    </source>
</reference>
<organism evidence="3 4">
    <name type="scientific">Salipaludibacillus agaradhaerens</name>
    <name type="common">Bacillus agaradhaerens</name>
    <dbReference type="NCBI Taxonomy" id="76935"/>
    <lineage>
        <taxon>Bacteria</taxon>
        <taxon>Bacillati</taxon>
        <taxon>Bacillota</taxon>
        <taxon>Bacilli</taxon>
        <taxon>Bacillales</taxon>
        <taxon>Bacillaceae</taxon>
    </lineage>
</organism>
<keyword evidence="4" id="KW-1185">Reference proteome</keyword>
<dbReference type="EMBL" id="JABXYM010000001">
    <property type="protein sequence ID" value="MCR6098101.1"/>
    <property type="molecule type" value="Genomic_DNA"/>
</dbReference>
<sequence>MLRSKKLVGVALSTLVLLAACGANDENNNENEAAAANENVEENEEVNDEEETNNEENEEVDEQPETEVTEGEIFNTFVGEETDGDLELIYTNTDANYVNDMDGFTITVEAYEVVKVTDMHANHANNFGDEREGYVVTAKATLENTRDNDVYYNANLGIRLADNHNVVHSARMYVPEERQLKADADVNMFKANTEQEFWFASRVTNDQFDEMLENGARYIIEGNASETGEYSDSLGGDQTFDFNVTDEQAGEATEAHDFYRDDFTANNMGEKTLFAEVADLNDSQELEGVTATVEGVQYVDFVPNEANEARFSNFEGEDIVILTAKLLVDNESDETVSLFMLDSMVNANDGEGRYLSSTGSSVSQNDLEPGQSGEAYLTFIFQKKYFNIYDELKLEVGPFRDAEAQDLFKGLELEFDLPLE</sequence>
<feature type="region of interest" description="Disordered" evidence="1">
    <location>
        <begin position="25"/>
        <end position="67"/>
    </location>
</feature>
<keyword evidence="2" id="KW-0732">Signal</keyword>
<dbReference type="AlphaFoldDB" id="A0A9Q4G046"/>
<feature type="chain" id="PRO_5040467935" evidence="2">
    <location>
        <begin position="20"/>
        <end position="420"/>
    </location>
</feature>
<feature type="compositionally biased region" description="Acidic residues" evidence="1">
    <location>
        <begin position="39"/>
        <end position="67"/>
    </location>
</feature>
<protein>
    <submittedName>
        <fullName evidence="3">DUF5068 domain-containing protein</fullName>
    </submittedName>
</protein>
<dbReference type="PROSITE" id="PS51257">
    <property type="entry name" value="PROKAR_LIPOPROTEIN"/>
    <property type="match status" value="1"/>
</dbReference>
<feature type="compositionally biased region" description="Low complexity" evidence="1">
    <location>
        <begin position="25"/>
        <end position="38"/>
    </location>
</feature>
<feature type="signal peptide" evidence="2">
    <location>
        <begin position="1"/>
        <end position="19"/>
    </location>
</feature>
<gene>
    <name evidence="3" type="ORF">HXA33_16295</name>
</gene>
<evidence type="ECO:0000256" key="2">
    <source>
        <dbReference type="SAM" id="SignalP"/>
    </source>
</evidence>
<name>A0A9Q4G046_SALAG</name>
<dbReference type="InterPro" id="IPR031888">
    <property type="entry name" value="DUF5068"/>
</dbReference>
<dbReference type="Proteomes" id="UP001057753">
    <property type="component" value="Unassembled WGS sequence"/>
</dbReference>
<dbReference type="Gene3D" id="2.60.40.4170">
    <property type="match status" value="1"/>
</dbReference>